<dbReference type="AlphaFoldDB" id="A0AAE0FGD6"/>
<evidence type="ECO:0000313" key="3">
    <source>
        <dbReference type="Proteomes" id="UP001190700"/>
    </source>
</evidence>
<accession>A0AAE0FGD6</accession>
<feature type="region of interest" description="Disordered" evidence="1">
    <location>
        <begin position="436"/>
        <end position="455"/>
    </location>
</feature>
<comment type="caution">
    <text evidence="2">The sequence shown here is derived from an EMBL/GenBank/DDBJ whole genome shotgun (WGS) entry which is preliminary data.</text>
</comment>
<evidence type="ECO:0008006" key="4">
    <source>
        <dbReference type="Google" id="ProtNLM"/>
    </source>
</evidence>
<reference evidence="2 3" key="1">
    <citation type="journal article" date="2015" name="Genome Biol. Evol.">
        <title>Comparative Genomics of a Bacterivorous Green Alga Reveals Evolutionary Causalities and Consequences of Phago-Mixotrophic Mode of Nutrition.</title>
        <authorList>
            <person name="Burns J.A."/>
            <person name="Paasch A."/>
            <person name="Narechania A."/>
            <person name="Kim E."/>
        </authorList>
    </citation>
    <scope>NUCLEOTIDE SEQUENCE [LARGE SCALE GENOMIC DNA]</scope>
    <source>
        <strain evidence="2 3">PLY_AMNH</strain>
    </source>
</reference>
<protein>
    <recommendedName>
        <fullName evidence="4">Protein kinase domain-containing protein</fullName>
    </recommendedName>
</protein>
<dbReference type="Proteomes" id="UP001190700">
    <property type="component" value="Unassembled WGS sequence"/>
</dbReference>
<evidence type="ECO:0000256" key="1">
    <source>
        <dbReference type="SAM" id="MobiDB-lite"/>
    </source>
</evidence>
<organism evidence="2 3">
    <name type="scientific">Cymbomonas tetramitiformis</name>
    <dbReference type="NCBI Taxonomy" id="36881"/>
    <lineage>
        <taxon>Eukaryota</taxon>
        <taxon>Viridiplantae</taxon>
        <taxon>Chlorophyta</taxon>
        <taxon>Pyramimonadophyceae</taxon>
        <taxon>Pyramimonadales</taxon>
        <taxon>Pyramimonadaceae</taxon>
        <taxon>Cymbomonas</taxon>
    </lineage>
</organism>
<keyword evidence="3" id="KW-1185">Reference proteome</keyword>
<gene>
    <name evidence="2" type="ORF">CYMTET_31827</name>
</gene>
<sequence>MSWIPAQEHEDSVVPIKKLPCVRTWCQDALDERDEEAVVSYILSDVCHMILKSSDVNLPGAPNTLVIGNKRFARTDRMYRSDDVVPLATGCDNVTSASEVHAYDLLPDAPEQPSPVSTASEWSGNPVVDRPDLRLPYITPDKISRMRPYERLALKFTACFFSKYDPSNKLHRACYASAVRSIHESVQNARAVDLCCDAGGRCEKTFTPIRVPRIDSDLPFQTVNVLMKPDKDDPALEERYLFCAAVMPRYDMTLRSYMNLWSLFADDTLHLVIAVIELVSCVIELGHTYMDLKTANIGVWCDRKNDLTLTLIDLDDMDQGPCSFPHFSVLSGNAGVTPITDRNFMWTLAACICEIITGGRVRNLYHDKSSYDRRECMYRIIEHLTIPLNGPFPEKYGKICSNLLETLTTDSSDLFTGEKSLVDNLRQQAAMLREELHSSPPTGKRFKPSFPSPVL</sequence>
<evidence type="ECO:0000313" key="2">
    <source>
        <dbReference type="EMBL" id="KAK3259167.1"/>
    </source>
</evidence>
<dbReference type="EMBL" id="LGRX02018953">
    <property type="protein sequence ID" value="KAK3259167.1"/>
    <property type="molecule type" value="Genomic_DNA"/>
</dbReference>
<dbReference type="SUPFAM" id="SSF56112">
    <property type="entry name" value="Protein kinase-like (PK-like)"/>
    <property type="match status" value="1"/>
</dbReference>
<name>A0AAE0FGD6_9CHLO</name>
<proteinExistence type="predicted"/>
<dbReference type="InterPro" id="IPR011009">
    <property type="entry name" value="Kinase-like_dom_sf"/>
</dbReference>